<comment type="caution">
    <text evidence="2">The sequence shown here is derived from an EMBL/GenBank/DDBJ whole genome shotgun (WGS) entry which is preliminary data.</text>
</comment>
<accession>A0A7C4H6S5</accession>
<evidence type="ECO:0000256" key="1">
    <source>
        <dbReference type="SAM" id="Phobius"/>
    </source>
</evidence>
<dbReference type="AlphaFoldDB" id="A0A7C4H6S5"/>
<keyword evidence="1" id="KW-0812">Transmembrane</keyword>
<name>A0A7C4H6S5_9CREN</name>
<proteinExistence type="predicted"/>
<evidence type="ECO:0000313" key="2">
    <source>
        <dbReference type="EMBL" id="HGM07733.1"/>
    </source>
</evidence>
<protein>
    <submittedName>
        <fullName evidence="2">Uncharacterized protein</fullName>
    </submittedName>
</protein>
<gene>
    <name evidence="2" type="ORF">ENU31_04930</name>
</gene>
<sequence length="66" mass="7371">MSYSLWKPTNITNNDVYDVSNLLINILFTSISKVPQLVLILSILSIVLIATGIYLLEIEKFGNKDG</sequence>
<feature type="transmembrane region" description="Helical" evidence="1">
    <location>
        <begin position="37"/>
        <end position="56"/>
    </location>
</feature>
<reference evidence="2" key="1">
    <citation type="journal article" date="2020" name="mSystems">
        <title>Genome- and Community-Level Interaction Insights into Carbon Utilization and Element Cycling Functions of Hydrothermarchaeota in Hydrothermal Sediment.</title>
        <authorList>
            <person name="Zhou Z."/>
            <person name="Liu Y."/>
            <person name="Xu W."/>
            <person name="Pan J."/>
            <person name="Luo Z.H."/>
            <person name="Li M."/>
        </authorList>
    </citation>
    <scope>NUCLEOTIDE SEQUENCE [LARGE SCALE GENOMIC DNA]</scope>
    <source>
        <strain evidence="2">SpSt-658</strain>
    </source>
</reference>
<keyword evidence="1" id="KW-1133">Transmembrane helix</keyword>
<organism evidence="2">
    <name type="scientific">Ignisphaera aggregans</name>
    <dbReference type="NCBI Taxonomy" id="334771"/>
    <lineage>
        <taxon>Archaea</taxon>
        <taxon>Thermoproteota</taxon>
        <taxon>Thermoprotei</taxon>
        <taxon>Desulfurococcales</taxon>
        <taxon>Desulfurococcaceae</taxon>
        <taxon>Ignisphaera</taxon>
    </lineage>
</organism>
<dbReference type="EMBL" id="DTCA01000152">
    <property type="protein sequence ID" value="HGM07733.1"/>
    <property type="molecule type" value="Genomic_DNA"/>
</dbReference>
<keyword evidence="1" id="KW-0472">Membrane</keyword>